<dbReference type="RefSeq" id="WP_243991364.1">
    <property type="nucleotide sequence ID" value="NZ_JALHLE010000005.1"/>
</dbReference>
<protein>
    <submittedName>
        <fullName evidence="1">HNH endonuclease</fullName>
    </submittedName>
</protein>
<dbReference type="Gene3D" id="1.10.30.50">
    <property type="match status" value="1"/>
</dbReference>
<evidence type="ECO:0000313" key="1">
    <source>
        <dbReference type="EMBL" id="MCJ2177931.1"/>
    </source>
</evidence>
<keyword evidence="2" id="KW-1185">Reference proteome</keyword>
<reference evidence="1" key="1">
    <citation type="submission" date="2022-03" db="EMBL/GenBank/DDBJ databases">
        <title>Identification of a novel bacterium isolated from mangrove sediments.</title>
        <authorList>
            <person name="Pan X."/>
        </authorList>
    </citation>
    <scope>NUCLEOTIDE SEQUENCE</scope>
    <source>
        <strain evidence="1">B2580</strain>
    </source>
</reference>
<dbReference type="Proteomes" id="UP001162880">
    <property type="component" value="Unassembled WGS sequence"/>
</dbReference>
<keyword evidence="1" id="KW-0255">Endonuclease</keyword>
<dbReference type="GO" id="GO:0004519">
    <property type="term" value="F:endonuclease activity"/>
    <property type="evidence" value="ECO:0007669"/>
    <property type="project" value="UniProtKB-KW"/>
</dbReference>
<name>A0ABT0AZ10_9SPHN</name>
<accession>A0ABT0AZ10</accession>
<dbReference type="PANTHER" id="PTHR37827:SF1">
    <property type="entry name" value="HNH DOMAIN-CONTAINING PROTEIN"/>
    <property type="match status" value="1"/>
</dbReference>
<comment type="caution">
    <text evidence="1">The sequence shown here is derived from an EMBL/GenBank/DDBJ whole genome shotgun (WGS) entry which is preliminary data.</text>
</comment>
<keyword evidence="1" id="KW-0378">Hydrolase</keyword>
<gene>
    <name evidence="1" type="ORF">MTR64_05105</name>
</gene>
<organism evidence="1 2">
    <name type="scientific">Novosphingobium album</name>
    <name type="common">ex Hu et al. 2023</name>
    <dbReference type="NCBI Taxonomy" id="2930093"/>
    <lineage>
        <taxon>Bacteria</taxon>
        <taxon>Pseudomonadati</taxon>
        <taxon>Pseudomonadota</taxon>
        <taxon>Alphaproteobacteria</taxon>
        <taxon>Sphingomonadales</taxon>
        <taxon>Sphingomonadaceae</taxon>
        <taxon>Novosphingobium</taxon>
    </lineage>
</organism>
<keyword evidence="1" id="KW-0540">Nuclease</keyword>
<dbReference type="PANTHER" id="PTHR37827">
    <property type="entry name" value="TUDOR DOMAIN-CONTAINING PROTEIN"/>
    <property type="match status" value="1"/>
</dbReference>
<dbReference type="EMBL" id="JALHLE010000005">
    <property type="protein sequence ID" value="MCJ2177931.1"/>
    <property type="molecule type" value="Genomic_DNA"/>
</dbReference>
<evidence type="ECO:0000313" key="2">
    <source>
        <dbReference type="Proteomes" id="UP001162880"/>
    </source>
</evidence>
<proteinExistence type="predicted"/>
<sequence length="98" mass="11077">MTAETGTCWLCARPLGRRIEWHHPVPRSRGGRETVPLHPICHRTIHAQFSNAELARMAASAEALLQSEEICRFVKWVAAKPPDFHAPTARRRQGERSA</sequence>